<dbReference type="Proteomes" id="UP000217289">
    <property type="component" value="Chromosome"/>
</dbReference>
<evidence type="ECO:0000256" key="2">
    <source>
        <dbReference type="SAM" id="SignalP"/>
    </source>
</evidence>
<name>A0A250IID4_9BACT</name>
<proteinExistence type="predicted"/>
<accession>A0A250IID4</accession>
<feature type="region of interest" description="Disordered" evidence="1">
    <location>
        <begin position="21"/>
        <end position="63"/>
    </location>
</feature>
<keyword evidence="4" id="KW-1185">Reference proteome</keyword>
<evidence type="ECO:0000313" key="3">
    <source>
        <dbReference type="EMBL" id="ATB30993.1"/>
    </source>
</evidence>
<organism evidence="3 4">
    <name type="scientific">Melittangium boletus DSM 14713</name>
    <dbReference type="NCBI Taxonomy" id="1294270"/>
    <lineage>
        <taxon>Bacteria</taxon>
        <taxon>Pseudomonadati</taxon>
        <taxon>Myxococcota</taxon>
        <taxon>Myxococcia</taxon>
        <taxon>Myxococcales</taxon>
        <taxon>Cystobacterineae</taxon>
        <taxon>Archangiaceae</taxon>
        <taxon>Melittangium</taxon>
    </lineage>
</organism>
<protein>
    <recommendedName>
        <fullName evidence="5">Lipoprotein</fullName>
    </recommendedName>
</protein>
<feature type="signal peptide" evidence="2">
    <location>
        <begin position="1"/>
        <end position="19"/>
    </location>
</feature>
<dbReference type="AlphaFoldDB" id="A0A250IID4"/>
<evidence type="ECO:0000313" key="4">
    <source>
        <dbReference type="Proteomes" id="UP000217289"/>
    </source>
</evidence>
<dbReference type="EMBL" id="CP022163">
    <property type="protein sequence ID" value="ATB30993.1"/>
    <property type="molecule type" value="Genomic_DNA"/>
</dbReference>
<dbReference type="RefSeq" id="WP_095979379.1">
    <property type="nucleotide sequence ID" value="NZ_CP022163.1"/>
</dbReference>
<reference evidence="3 4" key="1">
    <citation type="submission" date="2017-06" db="EMBL/GenBank/DDBJ databases">
        <authorList>
            <person name="Kim H.J."/>
            <person name="Triplett B.A."/>
        </authorList>
    </citation>
    <scope>NUCLEOTIDE SEQUENCE [LARGE SCALE GENOMIC DNA]</scope>
    <source>
        <strain evidence="3 4">DSM 14713</strain>
    </source>
</reference>
<keyword evidence="2" id="KW-0732">Signal</keyword>
<gene>
    <name evidence="3" type="ORF">MEBOL_004455</name>
</gene>
<sequence>MRPLTFALLSLLALVCAMRNPGRLPSHMDEDPVPSASALLPKGGGTSDGGTDDDDEDYRVAGA</sequence>
<feature type="chain" id="PRO_5012400016" description="Lipoprotein" evidence="2">
    <location>
        <begin position="20"/>
        <end position="63"/>
    </location>
</feature>
<evidence type="ECO:0008006" key="5">
    <source>
        <dbReference type="Google" id="ProtNLM"/>
    </source>
</evidence>
<dbReference type="KEGG" id="mbd:MEBOL_004455"/>
<evidence type="ECO:0000256" key="1">
    <source>
        <dbReference type="SAM" id="MobiDB-lite"/>
    </source>
</evidence>